<dbReference type="Proteomes" id="UP000295325">
    <property type="component" value="Unassembled WGS sequence"/>
</dbReference>
<name>A0A4R7KLX4_9CLOT</name>
<dbReference type="AlphaFoldDB" id="A0A4R7KLX4"/>
<dbReference type="PANTHER" id="PTHR40032">
    <property type="entry name" value="EXPORTED PROTEIN-RELATED"/>
    <property type="match status" value="1"/>
</dbReference>
<evidence type="ECO:0000313" key="3">
    <source>
        <dbReference type="Proteomes" id="UP000295325"/>
    </source>
</evidence>
<dbReference type="OrthoDB" id="9812429at2"/>
<dbReference type="PANTHER" id="PTHR40032:SF1">
    <property type="entry name" value="EXPORTED PROTEIN"/>
    <property type="match status" value="1"/>
</dbReference>
<accession>A0A4R7KLX4</accession>
<sequence>MNYIINSFRSSNQYMRENAVKYAIKYALNPNPAYRFLGFHGDGGGDCSNFISQCLRAGGAPMAYDSIGPWWYKGNGGKNDRWSVSWAVAHSLYWTLKIRGYKNLPGLKGIEVPDIDILELGDLIQYENAGGRIYHSTIITGFTVQKGIKEPLISQHSFNGLNIYYIKPAASRMHFMKIKI</sequence>
<gene>
    <name evidence="2" type="ORF">EDD71_11317</name>
</gene>
<comment type="caution">
    <text evidence="2">The sequence shown here is derived from an EMBL/GenBank/DDBJ whole genome shotgun (WGS) entry which is preliminary data.</text>
</comment>
<dbReference type="RefSeq" id="WP_133628365.1">
    <property type="nucleotide sequence ID" value="NZ_SOAZ01000013.1"/>
</dbReference>
<proteinExistence type="predicted"/>
<organism evidence="2 3">
    <name type="scientific">Fonticella tunisiensis</name>
    <dbReference type="NCBI Taxonomy" id="1096341"/>
    <lineage>
        <taxon>Bacteria</taxon>
        <taxon>Bacillati</taxon>
        <taxon>Bacillota</taxon>
        <taxon>Clostridia</taxon>
        <taxon>Eubacteriales</taxon>
        <taxon>Clostridiaceae</taxon>
        <taxon>Fonticella</taxon>
    </lineage>
</organism>
<dbReference type="EMBL" id="SOAZ01000013">
    <property type="protein sequence ID" value="TDT56474.1"/>
    <property type="molecule type" value="Genomic_DNA"/>
</dbReference>
<dbReference type="Pfam" id="PF12671">
    <property type="entry name" value="Amidase_6"/>
    <property type="match status" value="1"/>
</dbReference>
<evidence type="ECO:0000259" key="1">
    <source>
        <dbReference type="Pfam" id="PF12671"/>
    </source>
</evidence>
<protein>
    <submittedName>
        <fullName evidence="2">Putative amidase-like protein</fullName>
    </submittedName>
</protein>
<feature type="domain" description="Putative amidase" evidence="1">
    <location>
        <begin position="13"/>
        <end position="159"/>
    </location>
</feature>
<reference evidence="2 3" key="1">
    <citation type="submission" date="2019-03" db="EMBL/GenBank/DDBJ databases">
        <title>Genomic Encyclopedia of Type Strains, Phase IV (KMG-IV): sequencing the most valuable type-strain genomes for metagenomic binning, comparative biology and taxonomic classification.</title>
        <authorList>
            <person name="Goeker M."/>
        </authorList>
    </citation>
    <scope>NUCLEOTIDE SEQUENCE [LARGE SCALE GENOMIC DNA]</scope>
    <source>
        <strain evidence="2 3">DSM 24455</strain>
    </source>
</reference>
<dbReference type="InterPro" id="IPR024301">
    <property type="entry name" value="Amidase_6"/>
</dbReference>
<keyword evidence="3" id="KW-1185">Reference proteome</keyword>
<evidence type="ECO:0000313" key="2">
    <source>
        <dbReference type="EMBL" id="TDT56474.1"/>
    </source>
</evidence>